<dbReference type="AlphaFoldDB" id="A0A856MDH0"/>
<sequence>MKDINKLYPALNKILKSPKGILLTLTLTSLFSSGLGVVGNYPAAASGEEEQIQSSYSSVQISQTTNQNSSYSTIQISQTTNQNSNDLPRRIENAIKRDASNRSGVPIRELQITEATAKTFSNPCIFKFGEVCTREFNPIKGWEVVVRVGDNSWTYHVSESGSQLVLDPKVSTSQSSALPKEIEDTILRDASKRSRIPTSNLKVSKAIPKTFGNPCEFKFGEICTKEYNPIKGWEAVIQVGRQSWTYHVNESGSQLVLDPKISGGLKS</sequence>
<keyword evidence="2" id="KW-1185">Reference proteome</keyword>
<gene>
    <name evidence="1" type="ORF">DP114_03000</name>
</gene>
<evidence type="ECO:0000313" key="1">
    <source>
        <dbReference type="EMBL" id="QDL07016.1"/>
    </source>
</evidence>
<accession>A0A856MDH0</accession>
<dbReference type="Proteomes" id="UP000503129">
    <property type="component" value="Chromosome"/>
</dbReference>
<name>A0A856MDH0_9CYAN</name>
<dbReference type="KEGG" id="bsen:DP114_03000"/>
<dbReference type="RefSeq" id="WP_169267611.1">
    <property type="nucleotide sequence ID" value="NZ_CAWOXK010000001.1"/>
</dbReference>
<evidence type="ECO:0000313" key="2">
    <source>
        <dbReference type="Proteomes" id="UP000503129"/>
    </source>
</evidence>
<organism evidence="1 2">
    <name type="scientific">Brasilonema sennae CENA114</name>
    <dbReference type="NCBI Taxonomy" id="415709"/>
    <lineage>
        <taxon>Bacteria</taxon>
        <taxon>Bacillati</taxon>
        <taxon>Cyanobacteriota</taxon>
        <taxon>Cyanophyceae</taxon>
        <taxon>Nostocales</taxon>
        <taxon>Scytonemataceae</taxon>
        <taxon>Brasilonema</taxon>
        <taxon>Bromeliae group (in: Brasilonema)</taxon>
    </lineage>
</organism>
<protein>
    <submittedName>
        <fullName evidence="1">Uncharacterized protein</fullName>
    </submittedName>
</protein>
<proteinExistence type="predicted"/>
<reference evidence="1 2" key="1">
    <citation type="submission" date="2018-06" db="EMBL/GenBank/DDBJ databases">
        <title>Comparative genomics of Brasilonema spp. strains.</title>
        <authorList>
            <person name="Alvarenga D.O."/>
            <person name="Fiore M.F."/>
            <person name="Varani A.M."/>
        </authorList>
    </citation>
    <scope>NUCLEOTIDE SEQUENCE [LARGE SCALE GENOMIC DNA]</scope>
    <source>
        <strain evidence="1 2">CENA114</strain>
    </source>
</reference>
<dbReference type="EMBL" id="CP030118">
    <property type="protein sequence ID" value="QDL07016.1"/>
    <property type="molecule type" value="Genomic_DNA"/>
</dbReference>